<dbReference type="Pfam" id="PF04255">
    <property type="entry name" value="DUF433"/>
    <property type="match status" value="1"/>
</dbReference>
<dbReference type="InterPro" id="IPR007367">
    <property type="entry name" value="DUF433"/>
</dbReference>
<dbReference type="Gene3D" id="1.10.10.10">
    <property type="entry name" value="Winged helix-like DNA-binding domain superfamily/Winged helix DNA-binding domain"/>
    <property type="match status" value="1"/>
</dbReference>
<evidence type="ECO:0000313" key="2">
    <source>
        <dbReference type="Proteomes" id="UP001050975"/>
    </source>
</evidence>
<dbReference type="InterPro" id="IPR009057">
    <property type="entry name" value="Homeodomain-like_sf"/>
</dbReference>
<proteinExistence type="predicted"/>
<dbReference type="PANTHER" id="PTHR34849">
    <property type="entry name" value="SSL5025 PROTEIN"/>
    <property type="match status" value="1"/>
</dbReference>
<reference evidence="1" key="1">
    <citation type="submission" date="2019-10" db="EMBL/GenBank/DDBJ databases">
        <title>Draft genome sequece of Microseira wollei NIES-4236.</title>
        <authorList>
            <person name="Yamaguchi H."/>
            <person name="Suzuki S."/>
            <person name="Kawachi M."/>
        </authorList>
    </citation>
    <scope>NUCLEOTIDE SEQUENCE</scope>
    <source>
        <strain evidence="1">NIES-4236</strain>
    </source>
</reference>
<evidence type="ECO:0008006" key="3">
    <source>
        <dbReference type="Google" id="ProtNLM"/>
    </source>
</evidence>
<dbReference type="InterPro" id="IPR036388">
    <property type="entry name" value="WH-like_DNA-bd_sf"/>
</dbReference>
<dbReference type="EMBL" id="BLAY01000188">
    <property type="protein sequence ID" value="GET42907.1"/>
    <property type="molecule type" value="Genomic_DNA"/>
</dbReference>
<accession>A0AAV3XQS0</accession>
<evidence type="ECO:0000313" key="1">
    <source>
        <dbReference type="EMBL" id="GET42907.1"/>
    </source>
</evidence>
<comment type="caution">
    <text evidence="1">The sequence shown here is derived from an EMBL/GenBank/DDBJ whole genome shotgun (WGS) entry which is preliminary data.</text>
</comment>
<dbReference type="PANTHER" id="PTHR34849:SF1">
    <property type="entry name" value="SLR0770 PROTEIN"/>
    <property type="match status" value="1"/>
</dbReference>
<name>A0AAV3XQS0_9CYAN</name>
<sequence length="113" mass="12782">MSIEPVIAGHIEITPGVCGGKPRIAGHRIKVQDIVIWHERMGMSPDESVYHYPSITLADVYAALAYERDHMQEIRKQIDEDEQFVREMEAKTPSLVQQKLKKQNAKNDAISPG</sequence>
<organism evidence="1 2">
    <name type="scientific">Microseira wollei NIES-4236</name>
    <dbReference type="NCBI Taxonomy" id="2530354"/>
    <lineage>
        <taxon>Bacteria</taxon>
        <taxon>Bacillati</taxon>
        <taxon>Cyanobacteriota</taxon>
        <taxon>Cyanophyceae</taxon>
        <taxon>Oscillatoriophycideae</taxon>
        <taxon>Aerosakkonematales</taxon>
        <taxon>Aerosakkonemataceae</taxon>
        <taxon>Microseira</taxon>
    </lineage>
</organism>
<dbReference type="AlphaFoldDB" id="A0AAV3XQS0"/>
<gene>
    <name evidence="1" type="ORF">MiSe_77250</name>
</gene>
<keyword evidence="2" id="KW-1185">Reference proteome</keyword>
<dbReference type="Proteomes" id="UP001050975">
    <property type="component" value="Unassembled WGS sequence"/>
</dbReference>
<dbReference type="RefSeq" id="WP_373872980.1">
    <property type="nucleotide sequence ID" value="NZ_BLAY01000188.1"/>
</dbReference>
<protein>
    <recommendedName>
        <fullName evidence="3">DUF433 domain-containing protein</fullName>
    </recommendedName>
</protein>
<dbReference type="SUPFAM" id="SSF46689">
    <property type="entry name" value="Homeodomain-like"/>
    <property type="match status" value="1"/>
</dbReference>